<dbReference type="STRING" id="1317125.SAMN05444128_0946"/>
<proteinExistence type="predicted"/>
<dbReference type="Pfam" id="PF18962">
    <property type="entry name" value="Por_Secre_tail"/>
    <property type="match status" value="1"/>
</dbReference>
<dbReference type="EMBL" id="FTPP01000001">
    <property type="protein sequence ID" value="SIT81180.1"/>
    <property type="molecule type" value="Genomic_DNA"/>
</dbReference>
<gene>
    <name evidence="3" type="ORF">SAMN05444128_0946</name>
</gene>
<dbReference type="Proteomes" id="UP000187181">
    <property type="component" value="Unassembled WGS sequence"/>
</dbReference>
<dbReference type="OrthoDB" id="1121493at2"/>
<evidence type="ECO:0000313" key="4">
    <source>
        <dbReference type="Proteomes" id="UP000187181"/>
    </source>
</evidence>
<keyword evidence="4" id="KW-1185">Reference proteome</keyword>
<protein>
    <submittedName>
        <fullName evidence="3">Por secretion system C-terminal sorting domain-containing protein</fullName>
    </submittedName>
</protein>
<dbReference type="InterPro" id="IPR013783">
    <property type="entry name" value="Ig-like_fold"/>
</dbReference>
<organism evidence="3 4">
    <name type="scientific">Pontibacter indicus</name>
    <dbReference type="NCBI Taxonomy" id="1317125"/>
    <lineage>
        <taxon>Bacteria</taxon>
        <taxon>Pseudomonadati</taxon>
        <taxon>Bacteroidota</taxon>
        <taxon>Cytophagia</taxon>
        <taxon>Cytophagales</taxon>
        <taxon>Hymenobacteraceae</taxon>
        <taxon>Pontibacter</taxon>
    </lineage>
</organism>
<feature type="domain" description="MBG" evidence="1">
    <location>
        <begin position="728"/>
        <end position="799"/>
    </location>
</feature>
<dbReference type="AlphaFoldDB" id="A0A1R3WT91"/>
<evidence type="ECO:0000259" key="1">
    <source>
        <dbReference type="Pfam" id="PF18676"/>
    </source>
</evidence>
<dbReference type="InterPro" id="IPR026444">
    <property type="entry name" value="Secre_tail"/>
</dbReference>
<evidence type="ECO:0000259" key="2">
    <source>
        <dbReference type="Pfam" id="PF18962"/>
    </source>
</evidence>
<dbReference type="InterPro" id="IPR041286">
    <property type="entry name" value="MBG_2"/>
</dbReference>
<evidence type="ECO:0000313" key="3">
    <source>
        <dbReference type="EMBL" id="SIT81180.1"/>
    </source>
</evidence>
<dbReference type="Pfam" id="PF18676">
    <property type="entry name" value="MBG_2"/>
    <property type="match status" value="2"/>
</dbReference>
<sequence length="1241" mass="127937">MNVKLLLKHFSKWRLLYVVTLLATLSFAGVSALDNYEPTVVSDKDDYSPGQTAIIEGFGWVQDSLVDVHFNEDPAHDHHHGYHDTKVDKNGYWKIEYPIEERHLGVTFTVEVKGKQTGKIATTTFTDAGISSVKVLNGTNFCIGKPISVEFEKVAAQNNGVRGQFVAGATFIAELTNFNGTMVLGKIGELTDNDGGNGILTINGVVPSVIAGANYRVRVRSINPETNSPLNNVNIIINPAPIAPTASSNSPVNVDETLRLSASLVAGATYSWTGPNSFTSTAQNPTITNVNSAASGTYSVTATVNGCTSVAGTVEVEINTIKPTALSLGTAIGTYGGTTSLSATLKSETTNLSGKDISFNLNGESVGTATTDANGVAVLNNVSLSGINAGEHTNAVTAMFGGDATYSESSNTANLSVNKADQTITWNNPAYITYGTALSATQLSASALENAVLTYSPSAGIVLNAGNNQTITVTAAETNNYKTATATVKINVTKATPSVSLEVGGPYTYDGAGKSVTIAQVTGVNGADLGAAIVTYKQSETTVVSPVNAGSYDVLAAFTGNDNYEEATVKGTLVINKAAAIVSVEGKTVTYDGEEHGASGSAKGVKGESLAGLDLGGTFTNAPGGTANWSFTDATGNYEDQSGTASIVINKAAAIVSVEGKTVTYDGEEHGASGSAKGVKGESLAGLDLGGTFTNAPGGTANWSFTDATGNYEDQSGTASIVINKAAITVTANSKSKTYGDVDPVLTYTITTGSLVGNDAFFGSLNRAVGENVGSYAIAKGSLALSDNYTLTYNGANLSITPLSVTVTAEAKQKYCGQADPTLTFGSSPAVGAALANGAEISFAGSLSRTRGEIVGSYVIGQGTLTNSNFAITYVSANLDILGISVDASASSRPVALNTTSAVLSATVTAGTAYISGVPVTFTVTNEAGAIVHTNTTETGASGVATGEVPSSVLKLGVYKVAVTAGEGCSSSEAYIPVFDASGSFVTGGGWIESPKGAMPLDPDAIGKANFGFVSKYKKGSSQVDGNTEFQFSAGNVNFKSTMHESGSLVIAGGKATYRGTGTVNGQTGFKFTIVAIDGDTKGTPNADRFRIKILDSKNQVVYDNQIGKAENGDDATILGNSGTGGGSIVIHEAKELTASNGKKLETADQLEGLSSARFDNYPNAFSDRTTIRFAFDTEEQFALEVYDVRGSLIKKVATGKAEAGQVYEYELDARNLAEGVYIARLITGSKAQSIKMILKK</sequence>
<feature type="domain" description="MBG" evidence="1">
    <location>
        <begin position="805"/>
        <end position="879"/>
    </location>
</feature>
<feature type="domain" description="Secretion system C-terminal sorting" evidence="2">
    <location>
        <begin position="1162"/>
        <end position="1238"/>
    </location>
</feature>
<dbReference type="Gene3D" id="2.60.40.10">
    <property type="entry name" value="Immunoglobulins"/>
    <property type="match status" value="2"/>
</dbReference>
<dbReference type="RefSeq" id="WP_083704078.1">
    <property type="nucleotide sequence ID" value="NZ_FTPP01000001.1"/>
</dbReference>
<dbReference type="NCBIfam" id="TIGR04183">
    <property type="entry name" value="Por_Secre_tail"/>
    <property type="match status" value="1"/>
</dbReference>
<reference evidence="4" key="1">
    <citation type="submission" date="2017-01" db="EMBL/GenBank/DDBJ databases">
        <authorList>
            <person name="Varghese N."/>
            <person name="Submissions S."/>
        </authorList>
    </citation>
    <scope>NUCLEOTIDE SEQUENCE [LARGE SCALE GENOMIC DNA]</scope>
    <source>
        <strain evidence="4">LP100</strain>
    </source>
</reference>
<accession>A0A1R3WT91</accession>
<name>A0A1R3WT91_9BACT</name>